<dbReference type="EMBL" id="BAAAOH010000001">
    <property type="protein sequence ID" value="GAA1987792.1"/>
    <property type="molecule type" value="Genomic_DNA"/>
</dbReference>
<keyword evidence="2" id="KW-0472">Membrane</keyword>
<comment type="subcellular location">
    <subcellularLocation>
        <location evidence="1">Membrane</location>
    </subcellularLocation>
</comment>
<dbReference type="Proteomes" id="UP001500326">
    <property type="component" value="Unassembled WGS sequence"/>
</dbReference>
<dbReference type="InterPro" id="IPR012338">
    <property type="entry name" value="Beta-lactam/transpept-like"/>
</dbReference>
<dbReference type="InterPro" id="IPR050491">
    <property type="entry name" value="AmpC-like"/>
</dbReference>
<evidence type="ECO:0000259" key="3">
    <source>
        <dbReference type="Pfam" id="PF00144"/>
    </source>
</evidence>
<sequence length="343" mass="37025">MRMPDIDVRALGATLDAQARTDALSGVISLDVDADIVFAAAYGMADRAHGIPNTVDTRFAMASASKAFTAAAVWSLVDDGTLRLDTPVRDILRADLPLIDDGVTIEHLLSHTSGIGDYLDEESDWEVDDYILTVPVHELAETEAFVRAVDGQPQKFPPGERFSYCNGGYIVLAIVAERASGVPFHDLVGARVFAPAGLERTGYLRIDELPGDAAQGYLYESPESLRTNILHMPVRGNGDGGAFTTVADMSRFWRALVDGKIISSESVTQMTAPRNVAEEDNMRYGMGVYIDLEAPGLDLVGYDAGVSISSRFDAESRFTATVISNTPEGAWGIARTFRRALGL</sequence>
<feature type="domain" description="Beta-lactamase-related" evidence="3">
    <location>
        <begin position="28"/>
        <end position="330"/>
    </location>
</feature>
<evidence type="ECO:0000313" key="5">
    <source>
        <dbReference type="Proteomes" id="UP001500326"/>
    </source>
</evidence>
<dbReference type="InterPro" id="IPR001466">
    <property type="entry name" value="Beta-lactam-related"/>
</dbReference>
<dbReference type="PANTHER" id="PTHR46825">
    <property type="entry name" value="D-ALANYL-D-ALANINE-CARBOXYPEPTIDASE/ENDOPEPTIDASE AMPH"/>
    <property type="match status" value="1"/>
</dbReference>
<dbReference type="GO" id="GO:0016787">
    <property type="term" value="F:hydrolase activity"/>
    <property type="evidence" value="ECO:0007669"/>
    <property type="project" value="UniProtKB-KW"/>
</dbReference>
<dbReference type="Gene3D" id="3.40.710.10">
    <property type="entry name" value="DD-peptidase/beta-lactamase superfamily"/>
    <property type="match status" value="1"/>
</dbReference>
<organism evidence="4 5">
    <name type="scientific">Microbacterium pumilum</name>
    <dbReference type="NCBI Taxonomy" id="344165"/>
    <lineage>
        <taxon>Bacteria</taxon>
        <taxon>Bacillati</taxon>
        <taxon>Actinomycetota</taxon>
        <taxon>Actinomycetes</taxon>
        <taxon>Micrococcales</taxon>
        <taxon>Microbacteriaceae</taxon>
        <taxon>Microbacterium</taxon>
    </lineage>
</organism>
<dbReference type="PANTHER" id="PTHR46825:SF11">
    <property type="entry name" value="PENICILLIN-BINDING PROTEIN 4"/>
    <property type="match status" value="1"/>
</dbReference>
<keyword evidence="4" id="KW-0378">Hydrolase</keyword>
<dbReference type="SUPFAM" id="SSF56601">
    <property type="entry name" value="beta-lactamase/transpeptidase-like"/>
    <property type="match status" value="1"/>
</dbReference>
<keyword evidence="5" id="KW-1185">Reference proteome</keyword>
<dbReference type="Pfam" id="PF00144">
    <property type="entry name" value="Beta-lactamase"/>
    <property type="match status" value="1"/>
</dbReference>
<reference evidence="4 5" key="1">
    <citation type="journal article" date="2019" name="Int. J. Syst. Evol. Microbiol.">
        <title>The Global Catalogue of Microorganisms (GCM) 10K type strain sequencing project: providing services to taxonomists for standard genome sequencing and annotation.</title>
        <authorList>
            <consortium name="The Broad Institute Genomics Platform"/>
            <consortium name="The Broad Institute Genome Sequencing Center for Infectious Disease"/>
            <person name="Wu L."/>
            <person name="Ma J."/>
        </authorList>
    </citation>
    <scope>NUCLEOTIDE SEQUENCE [LARGE SCALE GENOMIC DNA]</scope>
    <source>
        <strain evidence="4 5">JCM 14902</strain>
    </source>
</reference>
<proteinExistence type="predicted"/>
<evidence type="ECO:0000256" key="2">
    <source>
        <dbReference type="ARBA" id="ARBA00023136"/>
    </source>
</evidence>
<evidence type="ECO:0000256" key="1">
    <source>
        <dbReference type="ARBA" id="ARBA00004370"/>
    </source>
</evidence>
<name>A0ABN2SJL3_9MICO</name>
<protein>
    <submittedName>
        <fullName evidence="4">Serine hydrolase domain-containing protein</fullName>
    </submittedName>
</protein>
<gene>
    <name evidence="4" type="ORF">GCM10009777_22960</name>
</gene>
<evidence type="ECO:0000313" key="4">
    <source>
        <dbReference type="EMBL" id="GAA1987792.1"/>
    </source>
</evidence>
<accession>A0ABN2SJL3</accession>
<comment type="caution">
    <text evidence="4">The sequence shown here is derived from an EMBL/GenBank/DDBJ whole genome shotgun (WGS) entry which is preliminary data.</text>
</comment>